<evidence type="ECO:0000313" key="1">
    <source>
        <dbReference type="EMBL" id="RAW22225.1"/>
    </source>
</evidence>
<dbReference type="EMBL" id="MJFZ01001384">
    <property type="protein sequence ID" value="RAW22225.1"/>
    <property type="molecule type" value="Genomic_DNA"/>
</dbReference>
<dbReference type="Proteomes" id="UP000251314">
    <property type="component" value="Unassembled WGS sequence"/>
</dbReference>
<comment type="caution">
    <text evidence="1">The sequence shown here is derived from an EMBL/GenBank/DDBJ whole genome shotgun (WGS) entry which is preliminary data.</text>
</comment>
<proteinExistence type="predicted"/>
<organism evidence="1 2">
    <name type="scientific">Phytophthora cactorum</name>
    <dbReference type="NCBI Taxonomy" id="29920"/>
    <lineage>
        <taxon>Eukaryota</taxon>
        <taxon>Sar</taxon>
        <taxon>Stramenopiles</taxon>
        <taxon>Oomycota</taxon>
        <taxon>Peronosporomycetes</taxon>
        <taxon>Peronosporales</taxon>
        <taxon>Peronosporaceae</taxon>
        <taxon>Phytophthora</taxon>
    </lineage>
</organism>
<reference evidence="1 2" key="1">
    <citation type="submission" date="2018-01" db="EMBL/GenBank/DDBJ databases">
        <title>Draft genome of the strawberry crown rot pathogen Phytophthora cactorum.</title>
        <authorList>
            <person name="Armitage A.D."/>
            <person name="Lysoe E."/>
            <person name="Nellist C.F."/>
            <person name="Harrison R.J."/>
            <person name="Brurberg M.B."/>
        </authorList>
    </citation>
    <scope>NUCLEOTIDE SEQUENCE [LARGE SCALE GENOMIC DNA]</scope>
    <source>
        <strain evidence="1 2">10300</strain>
    </source>
</reference>
<dbReference type="AlphaFoldDB" id="A0A329RC51"/>
<name>A0A329RC51_9STRA</name>
<keyword evidence="2" id="KW-1185">Reference proteome</keyword>
<accession>A0A329RC51</accession>
<sequence length="29" mass="3474">MEFLQLRIMQKKVLLDSCDLLLRLRVEGL</sequence>
<dbReference type="VEuPathDB" id="FungiDB:PC110_g21334"/>
<evidence type="ECO:0000313" key="2">
    <source>
        <dbReference type="Proteomes" id="UP000251314"/>
    </source>
</evidence>
<gene>
    <name evidence="1" type="ORF">PC110_g21334</name>
</gene>
<protein>
    <submittedName>
        <fullName evidence="1">Uncharacterized protein</fullName>
    </submittedName>
</protein>